<evidence type="ECO:0000256" key="6">
    <source>
        <dbReference type="SAM" id="MobiDB-lite"/>
    </source>
</evidence>
<dbReference type="EMBL" id="LAFY01005837">
    <property type="protein sequence ID" value="KJX92251.1"/>
    <property type="molecule type" value="Genomic_DNA"/>
</dbReference>
<comment type="caution">
    <text evidence="9">The sequence shown here is derived from an EMBL/GenBank/DDBJ whole genome shotgun (WGS) entry which is preliminary data.</text>
</comment>
<evidence type="ECO:0000256" key="3">
    <source>
        <dbReference type="ARBA" id="ARBA00022737"/>
    </source>
</evidence>
<dbReference type="OrthoDB" id="26401at2759"/>
<dbReference type="InterPro" id="IPR024990">
    <property type="entry name" value="Apc1"/>
</dbReference>
<dbReference type="PANTHER" id="PTHR12827">
    <property type="entry name" value="MEIOTIC CHECKPOINT REGULATOR TSG24 FAMILY MEMBER"/>
    <property type="match status" value="1"/>
</dbReference>
<protein>
    <submittedName>
        <fullName evidence="9">20S cyclosome subunit (APC1/BimE) like protein</fullName>
    </submittedName>
</protein>
<dbReference type="GO" id="GO:0005680">
    <property type="term" value="C:anaphase-promoting complex"/>
    <property type="evidence" value="ECO:0007669"/>
    <property type="project" value="InterPro"/>
</dbReference>
<sequence length="1929" mass="212443">MAAVESLGVHTPTGLQYLVQEGVLPPDPRPERYRWETFVVSDGEEQTEEEILTTEHTVVWSQGSFVRNVYRFDVEGEIVTQAILTMFPSDRAEDGANAAGSPARALVVLLRTKAHIYFLQGSHHIVDLPFEVKRAFQAPKGLLLQRKRTSSNSLPPTPQIPPVPPNSFFSSQARMRTSMSFLDSPTLQKSFAGSKRIPSNPTSGDSKLSTLFQNITAASGKRGDDDVTNLYSLSGPLSDLGVVTYSLQHQKPRMNGRSQNGNSVEFEGLDPAEKIIYISPEDEFSSADKGKSGPLVLLVTLNTDIYTITIWHAWYVNEKSLQDLLKHRKEQEEVKARRRSSFLSVGIAATGTTTPALRRRDGARESFAAGGITNPPLPGDTAVTQAGGVPRKPTEEEVMASQMDPDYVPALSQQPARENRRISSMNTDVRGSQMTVNASFGSTGGRRATSFGGPAERRSLSHRKSRGSTPGSTYSRSVAGDDDSIMELDSTIEIDDEESADGIMRHIRATFEASGADSVFGSTDDGFKRELIVRKIHSFPVGSLSASRGMAEVPIGMHKVVTLPEIQSINGVSSTKINVYIHDRQTREAQVLTLRVKQRPLWPENASSVNVAIPLLVSDNVITECDDILRLQDGNMRAVLLGSKGLQFALDEHTLCPLPSPAPYRVYNPLALRTQSGQSDKEVGKNRLLAPPTAPLYLQHGGTHGAYDEVSQDSVHHRRRLLLRPSHQHIDDLLSVCEYVLPKQQARVLRKTWCMAYAWVSSHPENLTATKCKAEFVAFVATLFTSIIGLLDSKARAAMNIFKLSSAKATASPSSTLHLGRHQYEEQLLGSTPWSWMLQQPQPRLRSPKSDEKRKDQLLIIAAALADELYAPSEPKQSATAGAMSAVKLMLALHIFREEQKLCTLSSVNEPQLAAVVAQIGSWLSLENWSYGHGTYYHLEGAGDETWAYLKSKAVYPPQLGFLDQPIGVFQWFEHALTHSSSETYPSLLAVAQIGSDPSLTNIEESVSRSLTPRMAALSDMLTATNALMTSPVQTVELLPANGITVEMLDTLPEAIAAFFKEAIARCEKQPPTTWSSDLLRLVNREDVIIGEMNDTPAHPRPQTIFSRVPRDMHSACLALDQSTQHPKTREAGRNAVSQLIFSEDRRLVEASSLMHFNSVQIAQCPKQPEWDEATHFEHQRRAMQYVTTRMIALPAGDGMLHFDSQTPLLTEKYHLPGFNSSCLMQPMGHHLTTDRSGLTEEKVNWAYFHAGVSSGLRISRNVNGIDTSWIAFNKPNELTNRHAGLLLALGLGGHLRNMAKWLAFKYLTPKHTMTSVGLLLGLSASYIGTMDGLITRMLSVHITKMLPPGAAELNVSPTTQTAGLMGIGLVYCNTQHRRISEIMLSEVENMEVEDPDSGPDQLRDESYRLAAGFALGLINLAKGDRLRGLHGLQIPERLLAVAIGPRPVSAVHVFDRATAGAVVAIALIYMKTNDQSIAHKVNIPDTEAQFDHVRPDILLLRSMATHLILWDSIEARGPSADSEGWIHDNLPTCYKKRAKQLIAEMTKSCTIASAHIPLFNVFTGLAWALSLKYAGSGNTTARDEILSVYQFFFTLNRGADAFYFDGKLGRASLRRCMDILALCAAVVMAGTGDLETFRYLRRMHGRTDAETPYGSHLAAHLAIGVLFLGGGTFTFGTSDLAIAALVCAFYPLFPTDVHDNRVHLQAFRHLWVLAAEARCIVVEDIESHRPIHMPITLTLLDGSTQSLRAPCLLPELSTIRIVHTNDNRYWRVTLDFAANPAHLVAFRASQKVYVRRCPAAEAHPTVFTATLAALNEAQNVLPKELFVWMEIFKLEALRGVERADVERVLPAAGGGVEGMDERGSVVDEALQLGRVARCGIGREGLWDLRVLFAWAQRARERGDGRLKWIGEEVVEELRGVIEGRGGAV</sequence>
<keyword evidence="3" id="KW-0677">Repeat</keyword>
<dbReference type="InterPro" id="IPR011989">
    <property type="entry name" value="ARM-like"/>
</dbReference>
<keyword evidence="4" id="KW-0498">Mitosis</keyword>
<evidence type="ECO:0000259" key="7">
    <source>
        <dbReference type="Pfam" id="PF12859"/>
    </source>
</evidence>
<proteinExistence type="inferred from homology"/>
<gene>
    <name evidence="9" type="ORF">TI39_contig5882g00007</name>
</gene>
<evidence type="ECO:0000256" key="4">
    <source>
        <dbReference type="ARBA" id="ARBA00022776"/>
    </source>
</evidence>
<keyword evidence="5" id="KW-0131">Cell cycle</keyword>
<comment type="similarity">
    <text evidence="1">Belongs to the APC1 family.</text>
</comment>
<dbReference type="GO" id="GO:0070979">
    <property type="term" value="P:protein K11-linked ubiquitination"/>
    <property type="evidence" value="ECO:0007669"/>
    <property type="project" value="TreeGrafter"/>
</dbReference>
<reference evidence="9 10" key="1">
    <citation type="submission" date="2015-03" db="EMBL/GenBank/DDBJ databases">
        <title>RNA-seq based gene annotation and comparative genomics of four Zymoseptoria species reveal species-specific pathogenicity related genes and transposable element activity.</title>
        <authorList>
            <person name="Grandaubert J."/>
            <person name="Bhattacharyya A."/>
            <person name="Stukenbrock E.H."/>
        </authorList>
    </citation>
    <scope>NUCLEOTIDE SEQUENCE [LARGE SCALE GENOMIC DNA]</scope>
    <source>
        <strain evidence="9 10">Zb18110</strain>
    </source>
</reference>
<evidence type="ECO:0000313" key="9">
    <source>
        <dbReference type="EMBL" id="KJX92251.1"/>
    </source>
</evidence>
<feature type="compositionally biased region" description="Polar residues" evidence="6">
    <location>
        <begin position="467"/>
        <end position="476"/>
    </location>
</feature>
<feature type="domain" description="Anaphase-promoting complex subunit 1 beta-sandwich" evidence="8">
    <location>
        <begin position="1719"/>
        <end position="1786"/>
    </location>
</feature>
<name>A0A0F4G4F8_9PEZI</name>
<dbReference type="Gene3D" id="1.25.10.10">
    <property type="entry name" value="Leucine-rich Repeat Variant"/>
    <property type="match status" value="2"/>
</dbReference>
<accession>A0A0F4G4F8</accession>
<dbReference type="InterPro" id="IPR048971">
    <property type="entry name" value="Apc1_3rd"/>
</dbReference>
<dbReference type="Proteomes" id="UP000033647">
    <property type="component" value="Unassembled WGS sequence"/>
</dbReference>
<dbReference type="InterPro" id="IPR049255">
    <property type="entry name" value="Apc1_N"/>
</dbReference>
<keyword evidence="10" id="KW-1185">Reference proteome</keyword>
<keyword evidence="2" id="KW-0132">Cell division</keyword>
<evidence type="ECO:0000259" key="8">
    <source>
        <dbReference type="Pfam" id="PF21282"/>
    </source>
</evidence>
<evidence type="ECO:0000256" key="2">
    <source>
        <dbReference type="ARBA" id="ARBA00022618"/>
    </source>
</evidence>
<dbReference type="STRING" id="1047168.A0A0F4G4F8"/>
<dbReference type="Pfam" id="PF12859">
    <property type="entry name" value="ANAPC1"/>
    <property type="match status" value="1"/>
</dbReference>
<evidence type="ECO:0000256" key="5">
    <source>
        <dbReference type="ARBA" id="ARBA00023306"/>
    </source>
</evidence>
<dbReference type="GO" id="GO:0060090">
    <property type="term" value="F:molecular adaptor activity"/>
    <property type="evidence" value="ECO:0007669"/>
    <property type="project" value="TreeGrafter"/>
</dbReference>
<evidence type="ECO:0000256" key="1">
    <source>
        <dbReference type="ARBA" id="ARBA00010547"/>
    </source>
</evidence>
<feature type="region of interest" description="Disordered" evidence="6">
    <location>
        <begin position="435"/>
        <end position="479"/>
    </location>
</feature>
<evidence type="ECO:0000313" key="10">
    <source>
        <dbReference type="Proteomes" id="UP000033647"/>
    </source>
</evidence>
<dbReference type="Pfam" id="PF21282">
    <property type="entry name" value="APC1_3rd"/>
    <property type="match status" value="1"/>
</dbReference>
<dbReference type="GO" id="GO:0007091">
    <property type="term" value="P:metaphase/anaphase transition of mitotic cell cycle"/>
    <property type="evidence" value="ECO:0007669"/>
    <property type="project" value="TreeGrafter"/>
</dbReference>
<organism evidence="9 10">
    <name type="scientific">Zymoseptoria brevis</name>
    <dbReference type="NCBI Taxonomy" id="1047168"/>
    <lineage>
        <taxon>Eukaryota</taxon>
        <taxon>Fungi</taxon>
        <taxon>Dikarya</taxon>
        <taxon>Ascomycota</taxon>
        <taxon>Pezizomycotina</taxon>
        <taxon>Dothideomycetes</taxon>
        <taxon>Dothideomycetidae</taxon>
        <taxon>Mycosphaerellales</taxon>
        <taxon>Mycosphaerellaceae</taxon>
        <taxon>Zymoseptoria</taxon>
    </lineage>
</organism>
<dbReference type="GO" id="GO:0031145">
    <property type="term" value="P:anaphase-promoting complex-dependent catabolic process"/>
    <property type="evidence" value="ECO:0007669"/>
    <property type="project" value="TreeGrafter"/>
</dbReference>
<dbReference type="PANTHER" id="PTHR12827:SF3">
    <property type="entry name" value="ANAPHASE-PROMOTING COMPLEX SUBUNIT 1"/>
    <property type="match status" value="1"/>
</dbReference>
<dbReference type="GO" id="GO:0051301">
    <property type="term" value="P:cell division"/>
    <property type="evidence" value="ECO:0007669"/>
    <property type="project" value="UniProtKB-KW"/>
</dbReference>
<dbReference type="FunFam" id="1.25.10.10:FF:000435">
    <property type="entry name" value="Ubiquitin ligase subunit"/>
    <property type="match status" value="1"/>
</dbReference>
<feature type="domain" description="Anaphase-promoting complex subunit 1 N-terminal" evidence="7">
    <location>
        <begin position="30"/>
        <end position="783"/>
    </location>
</feature>